<evidence type="ECO:0000259" key="4">
    <source>
        <dbReference type="Pfam" id="PF14226"/>
    </source>
</evidence>
<evidence type="ECO:0000256" key="1">
    <source>
        <dbReference type="ARBA" id="ARBA00022723"/>
    </source>
</evidence>
<dbReference type="InterPro" id="IPR027443">
    <property type="entry name" value="IPNS-like_sf"/>
</dbReference>
<dbReference type="EMBL" id="PYDT01000007">
    <property type="protein sequence ID" value="THU55316.1"/>
    <property type="molecule type" value="Genomic_DNA"/>
</dbReference>
<dbReference type="STRING" id="52838.A0A4V4H5A7"/>
<dbReference type="Proteomes" id="UP000317650">
    <property type="component" value="Chromosome 11"/>
</dbReference>
<dbReference type="InterPro" id="IPR026992">
    <property type="entry name" value="DIOX_N"/>
</dbReference>
<feature type="domain" description="Non-haem dioxygenase N-terminal" evidence="4">
    <location>
        <begin position="55"/>
        <end position="93"/>
    </location>
</feature>
<dbReference type="GO" id="GO:0046872">
    <property type="term" value="F:metal ion binding"/>
    <property type="evidence" value="ECO:0007669"/>
    <property type="project" value="UniProtKB-KW"/>
</dbReference>
<dbReference type="Gene3D" id="2.60.120.330">
    <property type="entry name" value="B-lactam Antibiotic, Isopenicillin N Synthase, Chain"/>
    <property type="match status" value="1"/>
</dbReference>
<evidence type="ECO:0000313" key="6">
    <source>
        <dbReference type="Proteomes" id="UP000317650"/>
    </source>
</evidence>
<keyword evidence="3" id="KW-0408">Iron</keyword>
<dbReference type="AlphaFoldDB" id="A0A4V4H5A7"/>
<organism evidence="5 6">
    <name type="scientific">Musa balbisiana</name>
    <name type="common">Banana</name>
    <dbReference type="NCBI Taxonomy" id="52838"/>
    <lineage>
        <taxon>Eukaryota</taxon>
        <taxon>Viridiplantae</taxon>
        <taxon>Streptophyta</taxon>
        <taxon>Embryophyta</taxon>
        <taxon>Tracheophyta</taxon>
        <taxon>Spermatophyta</taxon>
        <taxon>Magnoliopsida</taxon>
        <taxon>Liliopsida</taxon>
        <taxon>Zingiberales</taxon>
        <taxon>Musaceae</taxon>
        <taxon>Musa</taxon>
    </lineage>
</organism>
<dbReference type="GO" id="GO:0016491">
    <property type="term" value="F:oxidoreductase activity"/>
    <property type="evidence" value="ECO:0007669"/>
    <property type="project" value="UniProtKB-KW"/>
</dbReference>
<gene>
    <name evidence="5" type="ORF">C4D60_Mb11t05300</name>
</gene>
<proteinExistence type="predicted"/>
<keyword evidence="1" id="KW-0479">Metal-binding</keyword>
<reference evidence="5 6" key="1">
    <citation type="journal article" date="2019" name="Nat. Plants">
        <title>Genome sequencing of Musa balbisiana reveals subgenome evolution and function divergence in polyploid bananas.</title>
        <authorList>
            <person name="Yao X."/>
        </authorList>
    </citation>
    <scope>NUCLEOTIDE SEQUENCE [LARGE SCALE GENOMIC DNA]</scope>
    <source>
        <strain evidence="6">cv. DH-PKW</strain>
        <tissue evidence="5">Leaves</tissue>
    </source>
</reference>
<name>A0A4V4H5A7_MUSBA</name>
<sequence length="112" mass="12161">MATKENSDTAVIQGRVEDVQELRRSHPTVIPTRYVRDGNEMPSPALSPILPSVDVPVIDLSRLGSCSSKTPERESEMAKLAAACEGWGFFQVRSALLHISSGSPEAEAALRR</sequence>
<dbReference type="SUPFAM" id="SSF51197">
    <property type="entry name" value="Clavaminate synthase-like"/>
    <property type="match status" value="1"/>
</dbReference>
<dbReference type="Pfam" id="PF14226">
    <property type="entry name" value="DIOX_N"/>
    <property type="match status" value="1"/>
</dbReference>
<evidence type="ECO:0000256" key="3">
    <source>
        <dbReference type="ARBA" id="ARBA00023004"/>
    </source>
</evidence>
<accession>A0A4V4H5A7</accession>
<evidence type="ECO:0000313" key="5">
    <source>
        <dbReference type="EMBL" id="THU55316.1"/>
    </source>
</evidence>
<keyword evidence="6" id="KW-1185">Reference proteome</keyword>
<keyword evidence="2" id="KW-0560">Oxidoreductase</keyword>
<evidence type="ECO:0000256" key="2">
    <source>
        <dbReference type="ARBA" id="ARBA00023002"/>
    </source>
</evidence>
<protein>
    <recommendedName>
        <fullName evidence="4">Non-haem dioxygenase N-terminal domain-containing protein</fullName>
    </recommendedName>
</protein>
<comment type="caution">
    <text evidence="5">The sequence shown here is derived from an EMBL/GenBank/DDBJ whole genome shotgun (WGS) entry which is preliminary data.</text>
</comment>